<dbReference type="InterPro" id="IPR050745">
    <property type="entry name" value="Multifunctional_regulatory"/>
</dbReference>
<keyword evidence="2 3" id="KW-0040">ANK repeat</keyword>
<protein>
    <recommendedName>
        <fullName evidence="6">Ankyrin</fullName>
    </recommendedName>
</protein>
<sequence length="290" mass="31723">MSPSPTASSSSSSSLCGNEIPIIWYSGSDETRRPTDDLVHAILAGDITRARHLSLLGFSVPATDSWVVYQACLQGIKMMHALSMSPNSKLNRVMPWQMGDRNLHFLLRTPSSRFAGHKALAITYLIQHGAHLLEKDRLGNTAFHILAEVSTQDDTDGVGLVRALLDRDEKLISDDMREACISNINSRNTPLEPGEGSTALMTAVAHDHVECARVLLEHGASPHHIGPLYQPPLYHAVFRDFPAVAKALLEYGAVVTAEIEGEVRSMEMTKVLRDYGENHGDSSSSQVSDE</sequence>
<dbReference type="OrthoDB" id="341259at2759"/>
<organism evidence="4 5">
    <name type="scientific">Fusarium torreyae</name>
    <dbReference type="NCBI Taxonomy" id="1237075"/>
    <lineage>
        <taxon>Eukaryota</taxon>
        <taxon>Fungi</taxon>
        <taxon>Dikarya</taxon>
        <taxon>Ascomycota</taxon>
        <taxon>Pezizomycotina</taxon>
        <taxon>Sordariomycetes</taxon>
        <taxon>Hypocreomycetidae</taxon>
        <taxon>Hypocreales</taxon>
        <taxon>Nectriaceae</taxon>
        <taxon>Fusarium</taxon>
    </lineage>
</organism>
<feature type="repeat" description="ANK" evidence="3">
    <location>
        <begin position="195"/>
        <end position="221"/>
    </location>
</feature>
<evidence type="ECO:0008006" key="6">
    <source>
        <dbReference type="Google" id="ProtNLM"/>
    </source>
</evidence>
<dbReference type="InterPro" id="IPR036770">
    <property type="entry name" value="Ankyrin_rpt-contain_sf"/>
</dbReference>
<keyword evidence="1" id="KW-0677">Repeat</keyword>
<dbReference type="SMART" id="SM00248">
    <property type="entry name" value="ANK"/>
    <property type="match status" value="3"/>
</dbReference>
<dbReference type="EMBL" id="JAOQAZ010000037">
    <property type="protein sequence ID" value="KAJ4248074.1"/>
    <property type="molecule type" value="Genomic_DNA"/>
</dbReference>
<evidence type="ECO:0000256" key="1">
    <source>
        <dbReference type="ARBA" id="ARBA00022737"/>
    </source>
</evidence>
<dbReference type="SUPFAM" id="SSF48403">
    <property type="entry name" value="Ankyrin repeat"/>
    <property type="match status" value="1"/>
</dbReference>
<dbReference type="InterPro" id="IPR002110">
    <property type="entry name" value="Ankyrin_rpt"/>
</dbReference>
<dbReference type="PANTHER" id="PTHR24189">
    <property type="entry name" value="MYOTROPHIN"/>
    <property type="match status" value="1"/>
</dbReference>
<keyword evidence="5" id="KW-1185">Reference proteome</keyword>
<name>A0A9W8RQ80_9HYPO</name>
<evidence type="ECO:0000256" key="3">
    <source>
        <dbReference type="PROSITE-ProRule" id="PRU00023"/>
    </source>
</evidence>
<dbReference type="Pfam" id="PF12796">
    <property type="entry name" value="Ank_2"/>
    <property type="match status" value="1"/>
</dbReference>
<dbReference type="PANTHER" id="PTHR24189:SF50">
    <property type="entry name" value="ANKYRIN REPEAT AND SOCS BOX PROTEIN 2"/>
    <property type="match status" value="1"/>
</dbReference>
<proteinExistence type="predicted"/>
<evidence type="ECO:0000256" key="2">
    <source>
        <dbReference type="ARBA" id="ARBA00023043"/>
    </source>
</evidence>
<evidence type="ECO:0000313" key="4">
    <source>
        <dbReference type="EMBL" id="KAJ4248074.1"/>
    </source>
</evidence>
<accession>A0A9W8RQ80</accession>
<dbReference type="AlphaFoldDB" id="A0A9W8RQ80"/>
<dbReference type="PROSITE" id="PS50088">
    <property type="entry name" value="ANK_REPEAT"/>
    <property type="match status" value="1"/>
</dbReference>
<dbReference type="Gene3D" id="1.25.40.20">
    <property type="entry name" value="Ankyrin repeat-containing domain"/>
    <property type="match status" value="1"/>
</dbReference>
<evidence type="ECO:0000313" key="5">
    <source>
        <dbReference type="Proteomes" id="UP001152049"/>
    </source>
</evidence>
<dbReference type="Proteomes" id="UP001152049">
    <property type="component" value="Unassembled WGS sequence"/>
</dbReference>
<comment type="caution">
    <text evidence="4">The sequence shown here is derived from an EMBL/GenBank/DDBJ whole genome shotgun (WGS) entry which is preliminary data.</text>
</comment>
<dbReference type="PROSITE" id="PS50297">
    <property type="entry name" value="ANK_REP_REGION"/>
    <property type="match status" value="1"/>
</dbReference>
<reference evidence="4" key="1">
    <citation type="submission" date="2022-09" db="EMBL/GenBank/DDBJ databases">
        <title>Fusarium specimens isolated from Avocado Roots.</title>
        <authorList>
            <person name="Stajich J."/>
            <person name="Roper C."/>
            <person name="Heimlech-Rivalta G."/>
        </authorList>
    </citation>
    <scope>NUCLEOTIDE SEQUENCE</scope>
    <source>
        <strain evidence="4">CF00136</strain>
    </source>
</reference>
<gene>
    <name evidence="4" type="ORF">NW762_012844</name>
</gene>